<protein>
    <submittedName>
        <fullName evidence="1">Uncharacterized protein</fullName>
    </submittedName>
</protein>
<accession>A0ABR0M914</accession>
<dbReference type="Proteomes" id="UP001357485">
    <property type="component" value="Unassembled WGS sequence"/>
</dbReference>
<gene>
    <name evidence="1" type="ORF">LTR16_000709</name>
</gene>
<organism evidence="1 2">
    <name type="scientific">Cryomyces antarcticus</name>
    <dbReference type="NCBI Taxonomy" id="329879"/>
    <lineage>
        <taxon>Eukaryota</taxon>
        <taxon>Fungi</taxon>
        <taxon>Dikarya</taxon>
        <taxon>Ascomycota</taxon>
        <taxon>Pezizomycotina</taxon>
        <taxon>Dothideomycetes</taxon>
        <taxon>Dothideomycetes incertae sedis</taxon>
        <taxon>Cryomyces</taxon>
    </lineage>
</organism>
<evidence type="ECO:0000313" key="2">
    <source>
        <dbReference type="Proteomes" id="UP001357485"/>
    </source>
</evidence>
<dbReference type="EMBL" id="JAVRRA010000023">
    <property type="protein sequence ID" value="KAK5295726.1"/>
    <property type="molecule type" value="Genomic_DNA"/>
</dbReference>
<reference evidence="1 2" key="1">
    <citation type="submission" date="2023-08" db="EMBL/GenBank/DDBJ databases">
        <title>Black Yeasts Isolated from many extreme environments.</title>
        <authorList>
            <person name="Coleine C."/>
            <person name="Stajich J.E."/>
            <person name="Selbmann L."/>
        </authorList>
    </citation>
    <scope>NUCLEOTIDE SEQUENCE [LARGE SCALE GENOMIC DNA]</scope>
    <source>
        <strain evidence="1 2">CCFEE 536</strain>
    </source>
</reference>
<comment type="caution">
    <text evidence="1">The sequence shown here is derived from an EMBL/GenBank/DDBJ whole genome shotgun (WGS) entry which is preliminary data.</text>
</comment>
<sequence>METAHRKIELQSPSDLSYLVQNVSRAARQKIDLHLPPSAAPEGEDALRRRVEELVEQ</sequence>
<proteinExistence type="predicted"/>
<evidence type="ECO:0000313" key="1">
    <source>
        <dbReference type="EMBL" id="KAK5295726.1"/>
    </source>
</evidence>
<keyword evidence="2" id="KW-1185">Reference proteome</keyword>
<feature type="non-terminal residue" evidence="1">
    <location>
        <position position="57"/>
    </location>
</feature>
<name>A0ABR0M914_9PEZI</name>